<organism evidence="3 4">
    <name type="scientific">Solimonas aquatica</name>
    <dbReference type="NCBI Taxonomy" id="489703"/>
    <lineage>
        <taxon>Bacteria</taxon>
        <taxon>Pseudomonadati</taxon>
        <taxon>Pseudomonadota</taxon>
        <taxon>Gammaproteobacteria</taxon>
        <taxon>Nevskiales</taxon>
        <taxon>Nevskiaceae</taxon>
        <taxon>Solimonas</taxon>
    </lineage>
</organism>
<sequence>MTSNRLVSPALLLSVTLIGACAQQPAQSVAVAPPPAAPVAAPVQAAPVAPPPAASVAVQTPPKAAPVYKFKTPRLSRKQFDALLAKPQNLLLIDVRRPDELSKIGGLPVYLSLQSEDIQRDPARYLAFIPKGRVIVTLSNHAFRAGAVGDLLARHGFKVVGAVGVQTYEEEGGKLAKIAPPAPSPASART</sequence>
<dbReference type="RefSeq" id="WP_177188877.1">
    <property type="nucleotide sequence ID" value="NZ_FOFS01000004.1"/>
</dbReference>
<dbReference type="Proteomes" id="UP000199233">
    <property type="component" value="Unassembled WGS sequence"/>
</dbReference>
<keyword evidence="3" id="KW-0808">Transferase</keyword>
<feature type="domain" description="Rhodanese" evidence="2">
    <location>
        <begin position="86"/>
        <end position="177"/>
    </location>
</feature>
<dbReference type="InterPro" id="IPR036873">
    <property type="entry name" value="Rhodanese-like_dom_sf"/>
</dbReference>
<evidence type="ECO:0000259" key="2">
    <source>
        <dbReference type="PROSITE" id="PS50206"/>
    </source>
</evidence>
<keyword evidence="4" id="KW-1185">Reference proteome</keyword>
<evidence type="ECO:0000256" key="1">
    <source>
        <dbReference type="SAM" id="SignalP"/>
    </source>
</evidence>
<feature type="chain" id="PRO_5011617286" evidence="1">
    <location>
        <begin position="23"/>
        <end position="190"/>
    </location>
</feature>
<dbReference type="Gene3D" id="3.40.250.10">
    <property type="entry name" value="Rhodanese-like domain"/>
    <property type="match status" value="1"/>
</dbReference>
<evidence type="ECO:0000313" key="4">
    <source>
        <dbReference type="Proteomes" id="UP000199233"/>
    </source>
</evidence>
<name>A0A1H9DVJ0_9GAMM</name>
<reference evidence="4" key="1">
    <citation type="submission" date="2016-10" db="EMBL/GenBank/DDBJ databases">
        <authorList>
            <person name="Varghese N."/>
            <person name="Submissions S."/>
        </authorList>
    </citation>
    <scope>NUCLEOTIDE SEQUENCE [LARGE SCALE GENOMIC DNA]</scope>
    <source>
        <strain evidence="4">DSM 25927</strain>
    </source>
</reference>
<evidence type="ECO:0000313" key="3">
    <source>
        <dbReference type="EMBL" id="SEQ16883.1"/>
    </source>
</evidence>
<dbReference type="SUPFAM" id="SSF52821">
    <property type="entry name" value="Rhodanese/Cell cycle control phosphatase"/>
    <property type="match status" value="1"/>
</dbReference>
<dbReference type="GO" id="GO:0016740">
    <property type="term" value="F:transferase activity"/>
    <property type="evidence" value="ECO:0007669"/>
    <property type="project" value="UniProtKB-KW"/>
</dbReference>
<accession>A0A1H9DVJ0</accession>
<dbReference type="EMBL" id="FOFS01000004">
    <property type="protein sequence ID" value="SEQ16883.1"/>
    <property type="molecule type" value="Genomic_DNA"/>
</dbReference>
<dbReference type="AlphaFoldDB" id="A0A1H9DVJ0"/>
<gene>
    <name evidence="3" type="ORF">SAMN04488038_104165</name>
</gene>
<protein>
    <submittedName>
        <fullName evidence="3">Rhodanese-related sulfurtransferase</fullName>
    </submittedName>
</protein>
<dbReference type="STRING" id="489703.SAMN04488038_104165"/>
<keyword evidence="1" id="KW-0732">Signal</keyword>
<dbReference type="PROSITE" id="PS50206">
    <property type="entry name" value="RHODANESE_3"/>
    <property type="match status" value="1"/>
</dbReference>
<dbReference type="PROSITE" id="PS51257">
    <property type="entry name" value="PROKAR_LIPOPROTEIN"/>
    <property type="match status" value="1"/>
</dbReference>
<proteinExistence type="predicted"/>
<feature type="signal peptide" evidence="1">
    <location>
        <begin position="1"/>
        <end position="22"/>
    </location>
</feature>
<dbReference type="InterPro" id="IPR001763">
    <property type="entry name" value="Rhodanese-like_dom"/>
</dbReference>